<organism evidence="2 3">
    <name type="scientific">Candidatus Staskawiczbacteria bacterium RIFCSPHIGHO2_01_FULL_39_25</name>
    <dbReference type="NCBI Taxonomy" id="1802202"/>
    <lineage>
        <taxon>Bacteria</taxon>
        <taxon>Candidatus Staskawicziibacteriota</taxon>
    </lineage>
</organism>
<dbReference type="Gene3D" id="3.40.50.150">
    <property type="entry name" value="Vaccinia Virus protein VP39"/>
    <property type="match status" value="1"/>
</dbReference>
<dbReference type="SUPFAM" id="SSF53335">
    <property type="entry name" value="S-adenosyl-L-methionine-dependent methyltransferases"/>
    <property type="match status" value="1"/>
</dbReference>
<accession>A0A1G2HNN8</accession>
<dbReference type="CDD" id="cd02440">
    <property type="entry name" value="AdoMet_MTases"/>
    <property type="match status" value="1"/>
</dbReference>
<reference evidence="2 3" key="1">
    <citation type="journal article" date="2016" name="Nat. Commun.">
        <title>Thousands of microbial genomes shed light on interconnected biogeochemical processes in an aquifer system.</title>
        <authorList>
            <person name="Anantharaman K."/>
            <person name="Brown C.T."/>
            <person name="Hug L.A."/>
            <person name="Sharon I."/>
            <person name="Castelle C.J."/>
            <person name="Probst A.J."/>
            <person name="Thomas B.C."/>
            <person name="Singh A."/>
            <person name="Wilkins M.J."/>
            <person name="Karaoz U."/>
            <person name="Brodie E.L."/>
            <person name="Williams K.H."/>
            <person name="Hubbard S.S."/>
            <person name="Banfield J.F."/>
        </authorList>
    </citation>
    <scope>NUCLEOTIDE SEQUENCE [LARGE SCALE GENOMIC DNA]</scope>
</reference>
<dbReference type="Proteomes" id="UP000176855">
    <property type="component" value="Unassembled WGS sequence"/>
</dbReference>
<gene>
    <name evidence="2" type="ORF">A2730_03025</name>
</gene>
<dbReference type="AlphaFoldDB" id="A0A1G2HNN8"/>
<evidence type="ECO:0000259" key="1">
    <source>
        <dbReference type="Pfam" id="PF13847"/>
    </source>
</evidence>
<proteinExistence type="predicted"/>
<dbReference type="STRING" id="1802202.A2730_03025"/>
<dbReference type="Pfam" id="PF13847">
    <property type="entry name" value="Methyltransf_31"/>
    <property type="match status" value="1"/>
</dbReference>
<name>A0A1G2HNN8_9BACT</name>
<sequence length="172" mass="19000">MDFLKVDEVLANLDLKDTMLACEFGCGSAVFTLSLAKKLNKGKVYALDIQEEKLSALQGKAKQEHVSNIQTILCDLEAAKGSTFPDNALDLVLIPNVLFQAENKYAMINEGKRILKPQGQLLIVDWLKRSPFSPKNGMVAPAEVKKIADELGLSLKKEFAAGDYHYALLFIK</sequence>
<evidence type="ECO:0000313" key="2">
    <source>
        <dbReference type="EMBL" id="OGZ64043.1"/>
    </source>
</evidence>
<feature type="domain" description="Methyltransferase" evidence="1">
    <location>
        <begin position="16"/>
        <end position="127"/>
    </location>
</feature>
<dbReference type="InterPro" id="IPR029063">
    <property type="entry name" value="SAM-dependent_MTases_sf"/>
</dbReference>
<protein>
    <recommendedName>
        <fullName evidence="1">Methyltransferase domain-containing protein</fullName>
    </recommendedName>
</protein>
<dbReference type="EMBL" id="MHOO01000009">
    <property type="protein sequence ID" value="OGZ64043.1"/>
    <property type="molecule type" value="Genomic_DNA"/>
</dbReference>
<comment type="caution">
    <text evidence="2">The sequence shown here is derived from an EMBL/GenBank/DDBJ whole genome shotgun (WGS) entry which is preliminary data.</text>
</comment>
<dbReference type="InterPro" id="IPR025714">
    <property type="entry name" value="Methyltranfer_dom"/>
</dbReference>
<evidence type="ECO:0000313" key="3">
    <source>
        <dbReference type="Proteomes" id="UP000176855"/>
    </source>
</evidence>